<name>A0A4Y9QRV7_9BACT</name>
<comment type="caution">
    <text evidence="2">The sequence shown here is derived from an EMBL/GenBank/DDBJ whole genome shotgun (WGS) entry which is preliminary data.</text>
</comment>
<dbReference type="Proteomes" id="UP000297647">
    <property type="component" value="Unassembled WGS sequence"/>
</dbReference>
<gene>
    <name evidence="2" type="ORF">E4S40_11110</name>
</gene>
<keyword evidence="1" id="KW-0812">Transmembrane</keyword>
<keyword evidence="1" id="KW-1133">Transmembrane helix</keyword>
<evidence type="ECO:0000256" key="1">
    <source>
        <dbReference type="SAM" id="Phobius"/>
    </source>
</evidence>
<reference evidence="2 3" key="1">
    <citation type="submission" date="2019-03" db="EMBL/GenBank/DDBJ databases">
        <title>Algoriphagus sp. nov, a new strain isolated from root system soil of mangrove plant Kandelia.</title>
        <authorList>
            <person name="Yin Q."/>
            <person name="Wang K."/>
            <person name="Song Z."/>
        </authorList>
    </citation>
    <scope>NUCLEOTIDE SEQUENCE [LARGE SCALE GENOMIC DNA]</scope>
    <source>
        <strain evidence="2 3">XY-J91</strain>
    </source>
</reference>
<proteinExistence type="predicted"/>
<feature type="transmembrane region" description="Helical" evidence="1">
    <location>
        <begin position="39"/>
        <end position="57"/>
    </location>
</feature>
<accession>A0A4Y9QRV7</accession>
<evidence type="ECO:0000313" key="3">
    <source>
        <dbReference type="Proteomes" id="UP000297647"/>
    </source>
</evidence>
<sequence length="63" mass="6853">MSSKKRWFIQSVSGLLLTGTGLSMCIDAGLNKLSGDPWFWYGTAGLVVFQAGLSLVIDGVRFR</sequence>
<evidence type="ECO:0000313" key="2">
    <source>
        <dbReference type="EMBL" id="TFV94558.1"/>
    </source>
</evidence>
<dbReference type="AlphaFoldDB" id="A0A4Y9QRV7"/>
<protein>
    <submittedName>
        <fullName evidence="2">Uncharacterized protein</fullName>
    </submittedName>
</protein>
<keyword evidence="1" id="KW-0472">Membrane</keyword>
<organism evidence="2 3">
    <name type="scientific">Algoriphagus kandeliae</name>
    <dbReference type="NCBI Taxonomy" id="2562278"/>
    <lineage>
        <taxon>Bacteria</taxon>
        <taxon>Pseudomonadati</taxon>
        <taxon>Bacteroidota</taxon>
        <taxon>Cytophagia</taxon>
        <taxon>Cytophagales</taxon>
        <taxon>Cyclobacteriaceae</taxon>
        <taxon>Algoriphagus</taxon>
    </lineage>
</organism>
<keyword evidence="3" id="KW-1185">Reference proteome</keyword>
<dbReference type="OrthoDB" id="827252at2"/>
<dbReference type="RefSeq" id="WP_135074006.1">
    <property type="nucleotide sequence ID" value="NZ_SPSB01000003.1"/>
</dbReference>
<dbReference type="EMBL" id="SPSB01000003">
    <property type="protein sequence ID" value="TFV94558.1"/>
    <property type="molecule type" value="Genomic_DNA"/>
</dbReference>